<organism evidence="3 4">
    <name type="scientific">Flexivirga aerilata</name>
    <dbReference type="NCBI Taxonomy" id="1656889"/>
    <lineage>
        <taxon>Bacteria</taxon>
        <taxon>Bacillati</taxon>
        <taxon>Actinomycetota</taxon>
        <taxon>Actinomycetes</taxon>
        <taxon>Micrococcales</taxon>
        <taxon>Dermacoccaceae</taxon>
        <taxon>Flexivirga</taxon>
    </lineage>
</organism>
<feature type="signal peptide" evidence="2">
    <location>
        <begin position="1"/>
        <end position="18"/>
    </location>
</feature>
<dbReference type="AlphaFoldDB" id="A0A849AD79"/>
<comment type="caution">
    <text evidence="3">The sequence shown here is derived from an EMBL/GenBank/DDBJ whole genome shotgun (WGS) entry which is preliminary data.</text>
</comment>
<evidence type="ECO:0000313" key="3">
    <source>
        <dbReference type="EMBL" id="NNG38465.1"/>
    </source>
</evidence>
<accession>A0A849AD79</accession>
<keyword evidence="2" id="KW-0732">Signal</keyword>
<reference evidence="3 4" key="1">
    <citation type="submission" date="2020-05" db="EMBL/GenBank/DDBJ databases">
        <title>Flexivirga sp. ID2601S isolated from air conditioner.</title>
        <authorList>
            <person name="Kim D.H."/>
        </authorList>
    </citation>
    <scope>NUCLEOTIDE SEQUENCE [LARGE SCALE GENOMIC DNA]</scope>
    <source>
        <strain evidence="3 4">ID2601S</strain>
    </source>
</reference>
<evidence type="ECO:0000256" key="1">
    <source>
        <dbReference type="SAM" id="MobiDB-lite"/>
    </source>
</evidence>
<dbReference type="EMBL" id="JABENB010000001">
    <property type="protein sequence ID" value="NNG38465.1"/>
    <property type="molecule type" value="Genomic_DNA"/>
</dbReference>
<dbReference type="RefSeq" id="WP_171152204.1">
    <property type="nucleotide sequence ID" value="NZ_JABENB010000001.1"/>
</dbReference>
<protein>
    <submittedName>
        <fullName evidence="3">Uncharacterized protein</fullName>
    </submittedName>
</protein>
<evidence type="ECO:0000256" key="2">
    <source>
        <dbReference type="SAM" id="SignalP"/>
    </source>
</evidence>
<proteinExistence type="predicted"/>
<keyword evidence="4" id="KW-1185">Reference proteome</keyword>
<gene>
    <name evidence="3" type="ORF">HJ588_04145</name>
</gene>
<name>A0A849AD79_9MICO</name>
<dbReference type="PROSITE" id="PS51257">
    <property type="entry name" value="PROKAR_LIPOPROTEIN"/>
    <property type="match status" value="1"/>
</dbReference>
<feature type="chain" id="PRO_5039234160" evidence="2">
    <location>
        <begin position="19"/>
        <end position="155"/>
    </location>
</feature>
<dbReference type="Proteomes" id="UP000557772">
    <property type="component" value="Unassembled WGS sequence"/>
</dbReference>
<sequence>MRVIRKVAGAAAAGVALAALTGCGPDTAASAGGPSSTATVTPAPDAATSTRTAPGGSFSASPFVAPVTGTVVADASGTGPKSLGPLPDGRSLNVVYDCARGSMTATREPDITSTFSCVGGPSLITFAAITAGNRNPVEVSMTDPTAQWSVKLVVG</sequence>
<feature type="compositionally biased region" description="Low complexity" evidence="1">
    <location>
        <begin position="28"/>
        <end position="50"/>
    </location>
</feature>
<evidence type="ECO:0000313" key="4">
    <source>
        <dbReference type="Proteomes" id="UP000557772"/>
    </source>
</evidence>
<feature type="region of interest" description="Disordered" evidence="1">
    <location>
        <begin position="28"/>
        <end position="61"/>
    </location>
</feature>